<feature type="domain" description="NAD-dependent epimerase/dehydratase" evidence="1">
    <location>
        <begin position="3"/>
        <end position="220"/>
    </location>
</feature>
<keyword evidence="3" id="KW-1185">Reference proteome</keyword>
<dbReference type="InterPro" id="IPR036291">
    <property type="entry name" value="NAD(P)-bd_dom_sf"/>
</dbReference>
<dbReference type="STRING" id="863227.GCA_000373005_03739"/>
<dbReference type="PANTHER" id="PTHR43245">
    <property type="entry name" value="BIFUNCTIONAL POLYMYXIN RESISTANCE PROTEIN ARNA"/>
    <property type="match status" value="1"/>
</dbReference>
<dbReference type="OrthoDB" id="9801056at2"/>
<dbReference type="SUPFAM" id="SSF51735">
    <property type="entry name" value="NAD(P)-binding Rossmann-fold domains"/>
    <property type="match status" value="1"/>
</dbReference>
<evidence type="ECO:0000259" key="1">
    <source>
        <dbReference type="Pfam" id="PF01370"/>
    </source>
</evidence>
<reference evidence="2 3" key="1">
    <citation type="submission" date="2018-01" db="EMBL/GenBank/DDBJ databases">
        <title>Whole genome analyses suggest that Burkholderia sensu lato contains two further novel genera in the rhizoxinica-symbiotica group Mycetohabitans gen. nov., and Trinickia gen. nov.: implications for the evolution of diazotrophy and nodulation in the Burkholderiaceae.</title>
        <authorList>
            <person name="Estrada-de los Santos P."/>
            <person name="Palmer M."/>
            <person name="Chavez-Ramirez B."/>
            <person name="Beukes C."/>
            <person name="Steenkamp E.T."/>
            <person name="Hirsch A.M."/>
            <person name="Manyaka P."/>
            <person name="Maluk M."/>
            <person name="Lafos M."/>
            <person name="Crook M."/>
            <person name="Gross E."/>
            <person name="Simon M.F."/>
            <person name="Bueno dos Reis Junior F."/>
            <person name="Poole P.S."/>
            <person name="Venter S.N."/>
            <person name="James E.K."/>
        </authorList>
    </citation>
    <scope>NUCLEOTIDE SEQUENCE [LARGE SCALE GENOMIC DNA]</scope>
    <source>
        <strain evidence="2 3">JPY 581</strain>
    </source>
</reference>
<dbReference type="Pfam" id="PF01370">
    <property type="entry name" value="Epimerase"/>
    <property type="match status" value="1"/>
</dbReference>
<dbReference type="InterPro" id="IPR001509">
    <property type="entry name" value="Epimerase_deHydtase"/>
</dbReference>
<organism evidence="2 3">
    <name type="scientific">Trinickia symbiotica</name>
    <dbReference type="NCBI Taxonomy" id="863227"/>
    <lineage>
        <taxon>Bacteria</taxon>
        <taxon>Pseudomonadati</taxon>
        <taxon>Pseudomonadota</taxon>
        <taxon>Betaproteobacteria</taxon>
        <taxon>Burkholderiales</taxon>
        <taxon>Burkholderiaceae</taxon>
        <taxon>Trinickia</taxon>
    </lineage>
</organism>
<comment type="caution">
    <text evidence="2">The sequence shown here is derived from an EMBL/GenBank/DDBJ whole genome shotgun (WGS) entry which is preliminary data.</text>
</comment>
<dbReference type="InterPro" id="IPR050177">
    <property type="entry name" value="Lipid_A_modif_metabolic_enz"/>
</dbReference>
<proteinExistence type="predicted"/>
<name>A0A2N7X5M9_9BURK</name>
<protein>
    <submittedName>
        <fullName evidence="2">Short chain dehydrogenase</fullName>
    </submittedName>
</protein>
<dbReference type="PANTHER" id="PTHR43245:SF58">
    <property type="entry name" value="BLL5923 PROTEIN"/>
    <property type="match status" value="1"/>
</dbReference>
<dbReference type="RefSeq" id="WP_051090086.1">
    <property type="nucleotide sequence ID" value="NZ_KB890187.1"/>
</dbReference>
<dbReference type="AlphaFoldDB" id="A0A2N7X5M9"/>
<sequence length="321" mass="34676">MRIAVSGANGFVGRALCVALHEAHQDVIALVRRSGNHDPRWIELLIHDDNFASLAAGQPELGRCDVFVHLAARVHVMRDRVADPLSVYRAANVDGALNAARAALHAGARRFVFVSSVKALGEGEPGRPWREDDQPVPVDPYGISKREAEIALSEYGRANGMEIVIVRPPLVYGPGVRANFLSLTKAIQKGIPLPLGAVVARRSMVYVGNLADAIGLLATNAGALDGVFHVTDGNDLSVAEMIQAIADALGRRARIVPVPIAWLRAAGKLLGQSARIERLTGPLRMETIRLREELGWVPPWTVSEGLAEMVRGLEKHRVDIP</sequence>
<dbReference type="EMBL" id="PNYC01000005">
    <property type="protein sequence ID" value="PMS36927.1"/>
    <property type="molecule type" value="Genomic_DNA"/>
</dbReference>
<dbReference type="Proteomes" id="UP000235777">
    <property type="component" value="Unassembled WGS sequence"/>
</dbReference>
<dbReference type="Gene3D" id="3.40.50.720">
    <property type="entry name" value="NAD(P)-binding Rossmann-like Domain"/>
    <property type="match status" value="1"/>
</dbReference>
<gene>
    <name evidence="2" type="ORF">C0Z20_09300</name>
</gene>
<evidence type="ECO:0000313" key="3">
    <source>
        <dbReference type="Proteomes" id="UP000235777"/>
    </source>
</evidence>
<accession>A0A2N7X5M9</accession>
<evidence type="ECO:0000313" key="2">
    <source>
        <dbReference type="EMBL" id="PMS36927.1"/>
    </source>
</evidence>